<dbReference type="SUPFAM" id="SSF54862">
    <property type="entry name" value="4Fe-4S ferredoxins"/>
    <property type="match status" value="1"/>
</dbReference>
<evidence type="ECO:0000256" key="5">
    <source>
        <dbReference type="ARBA" id="ARBA00023004"/>
    </source>
</evidence>
<keyword evidence="6" id="KW-0411">Iron-sulfur</keyword>
<evidence type="ECO:0000256" key="4">
    <source>
        <dbReference type="ARBA" id="ARBA00022723"/>
    </source>
</evidence>
<accession>A0ABT7UGU4</accession>
<comment type="cofactor">
    <cofactor evidence="1">
        <name>[4Fe-4S] cluster</name>
        <dbReference type="ChEBI" id="CHEBI:49883"/>
    </cofactor>
</comment>
<evidence type="ECO:0000256" key="1">
    <source>
        <dbReference type="ARBA" id="ARBA00001966"/>
    </source>
</evidence>
<protein>
    <submittedName>
        <fullName evidence="8">4Fe-4S binding protein</fullName>
    </submittedName>
</protein>
<feature type="domain" description="4Fe-4S ferredoxin-type" evidence="7">
    <location>
        <begin position="76"/>
        <end position="104"/>
    </location>
</feature>
<comment type="function">
    <text evidence="2">Ferredoxins are iron-sulfur proteins that transfer electrons in a wide variety of metabolic reactions.</text>
</comment>
<keyword evidence="9" id="KW-1185">Reference proteome</keyword>
<dbReference type="Gene3D" id="3.30.70.20">
    <property type="match status" value="1"/>
</dbReference>
<dbReference type="Proteomes" id="UP001529275">
    <property type="component" value="Unassembled WGS sequence"/>
</dbReference>
<dbReference type="PANTHER" id="PTHR24960:SF79">
    <property type="entry name" value="PHOTOSYSTEM I IRON-SULFUR CENTER"/>
    <property type="match status" value="1"/>
</dbReference>
<comment type="caution">
    <text evidence="8">The sequence shown here is derived from an EMBL/GenBank/DDBJ whole genome shotgun (WGS) entry which is preliminary data.</text>
</comment>
<gene>
    <name evidence="8" type="ORF">QUV98_00335</name>
</gene>
<dbReference type="Pfam" id="PF12838">
    <property type="entry name" value="Fer4_7"/>
    <property type="match status" value="1"/>
</dbReference>
<reference evidence="8 9" key="2">
    <citation type="submission" date="2023-06" db="EMBL/GenBank/DDBJ databases">
        <authorList>
            <person name="Zeman M."/>
            <person name="Kubasova T."/>
            <person name="Jahodarova E."/>
            <person name="Nykrynova M."/>
            <person name="Rychlik I."/>
        </authorList>
    </citation>
    <scope>NUCLEOTIDE SEQUENCE [LARGE SCALE GENOMIC DNA]</scope>
    <source>
        <strain evidence="8 9">ET341</strain>
    </source>
</reference>
<sequence>MNQIYTPESRNVLEVFQIYESKGEYIDLSRKPIYRQSFTVGMTIENEGYIITDKCINCQMCYDICPQKCIHLSSQSFMIEQHHCLHCGKCQEVCPVHAIIKRWRK</sequence>
<dbReference type="PANTHER" id="PTHR24960">
    <property type="entry name" value="PHOTOSYSTEM I IRON-SULFUR CENTER-RELATED"/>
    <property type="match status" value="1"/>
</dbReference>
<dbReference type="InterPro" id="IPR012349">
    <property type="entry name" value="Split_barrel_FMN-bd"/>
</dbReference>
<evidence type="ECO:0000256" key="2">
    <source>
        <dbReference type="ARBA" id="ARBA00003532"/>
    </source>
</evidence>
<evidence type="ECO:0000313" key="9">
    <source>
        <dbReference type="Proteomes" id="UP001529275"/>
    </source>
</evidence>
<keyword evidence="4" id="KW-0479">Metal-binding</keyword>
<dbReference type="InterPro" id="IPR017896">
    <property type="entry name" value="4Fe4S_Fe-S-bd"/>
</dbReference>
<keyword evidence="3" id="KW-0004">4Fe-4S</keyword>
<proteinExistence type="predicted"/>
<dbReference type="Gene3D" id="2.30.110.10">
    <property type="entry name" value="Electron Transport, Fmn-binding Protein, Chain A"/>
    <property type="match status" value="1"/>
</dbReference>
<feature type="domain" description="4Fe-4S ferredoxin-type" evidence="7">
    <location>
        <begin position="46"/>
        <end position="75"/>
    </location>
</feature>
<reference evidence="9" key="1">
    <citation type="submission" date="2023-06" db="EMBL/GenBank/DDBJ databases">
        <title>Identification and characterization of horizontal gene transfer across gut microbiota members of farm animals based on homology search.</title>
        <authorList>
            <person name="Zeman M."/>
            <person name="Kubasova T."/>
            <person name="Jahodarova E."/>
            <person name="Nykrynova M."/>
            <person name="Rychlik I."/>
        </authorList>
    </citation>
    <scope>NUCLEOTIDE SEQUENCE [LARGE SCALE GENOMIC DNA]</scope>
    <source>
        <strain evidence="9">ET341</strain>
    </source>
</reference>
<evidence type="ECO:0000313" key="8">
    <source>
        <dbReference type="EMBL" id="MDM8194775.1"/>
    </source>
</evidence>
<evidence type="ECO:0000256" key="6">
    <source>
        <dbReference type="ARBA" id="ARBA00023014"/>
    </source>
</evidence>
<evidence type="ECO:0000259" key="7">
    <source>
        <dbReference type="PROSITE" id="PS51379"/>
    </source>
</evidence>
<dbReference type="EMBL" id="JAUDCK010000001">
    <property type="protein sequence ID" value="MDM8194775.1"/>
    <property type="molecule type" value="Genomic_DNA"/>
</dbReference>
<dbReference type="InterPro" id="IPR050157">
    <property type="entry name" value="PSI_iron-sulfur_center"/>
</dbReference>
<name>A0ABT7UGU4_9FIRM</name>
<evidence type="ECO:0000256" key="3">
    <source>
        <dbReference type="ARBA" id="ARBA00022485"/>
    </source>
</evidence>
<organism evidence="8 9">
    <name type="scientific">Massilimicrobiota timonensis</name>
    <dbReference type="NCBI Taxonomy" id="1776392"/>
    <lineage>
        <taxon>Bacteria</taxon>
        <taxon>Bacillati</taxon>
        <taxon>Bacillota</taxon>
        <taxon>Erysipelotrichia</taxon>
        <taxon>Erysipelotrichales</taxon>
        <taxon>Erysipelotrichaceae</taxon>
        <taxon>Massilimicrobiota</taxon>
    </lineage>
</organism>
<dbReference type="PROSITE" id="PS00198">
    <property type="entry name" value="4FE4S_FER_1"/>
    <property type="match status" value="2"/>
</dbReference>
<dbReference type="PROSITE" id="PS51379">
    <property type="entry name" value="4FE4S_FER_2"/>
    <property type="match status" value="2"/>
</dbReference>
<keyword evidence="5" id="KW-0408">Iron</keyword>
<dbReference type="InterPro" id="IPR017900">
    <property type="entry name" value="4Fe4S_Fe_S_CS"/>
</dbReference>